<proteinExistence type="predicted"/>
<dbReference type="STRING" id="647171.MetfoDRAFT_1441"/>
<dbReference type="RefSeq" id="WP_007044870.1">
    <property type="nucleotide sequence ID" value="NZ_AGJL01000038.1"/>
</dbReference>
<dbReference type="EMBL" id="AGJL01000038">
    <property type="protein sequence ID" value="EHP85201.1"/>
    <property type="molecule type" value="Genomic_DNA"/>
</dbReference>
<dbReference type="AlphaFoldDB" id="H1L067"/>
<evidence type="ECO:0000313" key="2">
    <source>
        <dbReference type="Proteomes" id="UP000003706"/>
    </source>
</evidence>
<organism evidence="1 2">
    <name type="scientific">Methanotorris formicicus Mc-S-70</name>
    <dbReference type="NCBI Taxonomy" id="647171"/>
    <lineage>
        <taxon>Archaea</taxon>
        <taxon>Methanobacteriati</taxon>
        <taxon>Methanobacteriota</taxon>
        <taxon>Methanomada group</taxon>
        <taxon>Methanococci</taxon>
        <taxon>Methanococcales</taxon>
        <taxon>Methanocaldococcaceae</taxon>
        <taxon>Methanotorris</taxon>
    </lineage>
</organism>
<gene>
    <name evidence="1" type="ORF">MetfoDRAFT_1441</name>
</gene>
<evidence type="ECO:0000313" key="1">
    <source>
        <dbReference type="EMBL" id="EHP85201.1"/>
    </source>
</evidence>
<keyword evidence="2" id="KW-1185">Reference proteome</keyword>
<reference evidence="1 2" key="1">
    <citation type="submission" date="2011-09" db="EMBL/GenBank/DDBJ databases">
        <title>The draft genome of Methanotorris formicicus Mc-S-70.</title>
        <authorList>
            <consortium name="US DOE Joint Genome Institute (JGI-PGF)"/>
            <person name="Lucas S."/>
            <person name="Han J."/>
            <person name="Lapidus A."/>
            <person name="Cheng J.-F."/>
            <person name="Goodwin L."/>
            <person name="Pitluck S."/>
            <person name="Peters L."/>
            <person name="Land M.L."/>
            <person name="Hauser L."/>
            <person name="Sieprawska-Lupa M."/>
            <person name="Takai K."/>
            <person name="Miyazaki J."/>
            <person name="Whitman W."/>
            <person name="Woyke T.J."/>
        </authorList>
    </citation>
    <scope>NUCLEOTIDE SEQUENCE [LARGE SCALE GENOMIC DNA]</scope>
    <source>
        <strain evidence="1 2">Mc-S-70</strain>
    </source>
</reference>
<accession>H1L067</accession>
<comment type="caution">
    <text evidence="1">The sequence shown here is derived from an EMBL/GenBank/DDBJ whole genome shotgun (WGS) entry which is preliminary data.</text>
</comment>
<protein>
    <submittedName>
        <fullName evidence="1">Uncharacterized protein</fullName>
    </submittedName>
</protein>
<dbReference type="Proteomes" id="UP000003706">
    <property type="component" value="Unassembled WGS sequence"/>
</dbReference>
<sequence length="50" mass="5922">MKTTIKMKITTKIEILKTMKIKIIEIMENMITMAMKVTMKITTLERKYLA</sequence>
<name>H1L067_9EURY</name>